<dbReference type="AlphaFoldDB" id="A0A091CRP4"/>
<accession>A0A091CRP4</accession>
<keyword evidence="2" id="KW-1185">Reference proteome</keyword>
<protein>
    <submittedName>
        <fullName evidence="1">Uncharacterized protein</fullName>
    </submittedName>
</protein>
<proteinExistence type="predicted"/>
<sequence length="120" mass="13202">MTASPLHAWMSESECFWASEDRSLFLSSSLDCLFVLNEGKGDMRLRTSESQLSVEECQMLTDFSLVCSYRLNPARQVGTCFLPYEGSGGHRGSQGPLRLGLCLVHVGSPEQRIPGSKVVT</sequence>
<gene>
    <name evidence="1" type="ORF">H920_16681</name>
</gene>
<dbReference type="EMBL" id="KN124246">
    <property type="protein sequence ID" value="KFO21924.1"/>
    <property type="molecule type" value="Genomic_DNA"/>
</dbReference>
<organism evidence="1 2">
    <name type="scientific">Fukomys damarensis</name>
    <name type="common">Damaraland mole rat</name>
    <name type="synonym">Cryptomys damarensis</name>
    <dbReference type="NCBI Taxonomy" id="885580"/>
    <lineage>
        <taxon>Eukaryota</taxon>
        <taxon>Metazoa</taxon>
        <taxon>Chordata</taxon>
        <taxon>Craniata</taxon>
        <taxon>Vertebrata</taxon>
        <taxon>Euteleostomi</taxon>
        <taxon>Mammalia</taxon>
        <taxon>Eutheria</taxon>
        <taxon>Euarchontoglires</taxon>
        <taxon>Glires</taxon>
        <taxon>Rodentia</taxon>
        <taxon>Hystricomorpha</taxon>
        <taxon>Bathyergidae</taxon>
        <taxon>Fukomys</taxon>
    </lineage>
</organism>
<name>A0A091CRP4_FUKDA</name>
<evidence type="ECO:0000313" key="1">
    <source>
        <dbReference type="EMBL" id="KFO21924.1"/>
    </source>
</evidence>
<evidence type="ECO:0000313" key="2">
    <source>
        <dbReference type="Proteomes" id="UP000028990"/>
    </source>
</evidence>
<dbReference type="Proteomes" id="UP000028990">
    <property type="component" value="Unassembled WGS sequence"/>
</dbReference>
<reference evidence="1 2" key="1">
    <citation type="submission" date="2013-11" db="EMBL/GenBank/DDBJ databases">
        <title>The Damaraland mole rat (Fukomys damarensis) genome and evolution of African mole rats.</title>
        <authorList>
            <person name="Gladyshev V.N."/>
            <person name="Fang X."/>
        </authorList>
    </citation>
    <scope>NUCLEOTIDE SEQUENCE [LARGE SCALE GENOMIC DNA]</scope>
    <source>
        <tissue evidence="1">Liver</tissue>
    </source>
</reference>